<sequence length="127" mass="14142">MEDMSGCTGIFAWDKDHKLAAQHAFSGSEKNHVTNFAGELDKAKFTPDHVAIAADTGDKYKAAVDVLQEKYKLDPARQITRHHYENTPGNELGRHRFTAIFGDPNRHVKGEPYTAEPKEPGTPPEIL</sequence>
<organism evidence="2 3">
    <name type="scientific">Clonostachys rhizophaga</name>
    <dbReference type="NCBI Taxonomy" id="160324"/>
    <lineage>
        <taxon>Eukaryota</taxon>
        <taxon>Fungi</taxon>
        <taxon>Dikarya</taxon>
        <taxon>Ascomycota</taxon>
        <taxon>Pezizomycotina</taxon>
        <taxon>Sordariomycetes</taxon>
        <taxon>Hypocreomycetidae</taxon>
        <taxon>Hypocreales</taxon>
        <taxon>Bionectriaceae</taxon>
        <taxon>Clonostachys</taxon>
    </lineage>
</organism>
<feature type="region of interest" description="Disordered" evidence="1">
    <location>
        <begin position="103"/>
        <end position="127"/>
    </location>
</feature>
<evidence type="ECO:0000256" key="1">
    <source>
        <dbReference type="SAM" id="MobiDB-lite"/>
    </source>
</evidence>
<protein>
    <submittedName>
        <fullName evidence="2">Uncharacterized protein</fullName>
    </submittedName>
</protein>
<dbReference type="AlphaFoldDB" id="A0A9N9VAZ0"/>
<proteinExistence type="predicted"/>
<evidence type="ECO:0000313" key="3">
    <source>
        <dbReference type="Proteomes" id="UP000696573"/>
    </source>
</evidence>
<dbReference type="EMBL" id="CABFNQ020000553">
    <property type="protein sequence ID" value="CAH0019243.1"/>
    <property type="molecule type" value="Genomic_DNA"/>
</dbReference>
<gene>
    <name evidence="2" type="ORF">CRHIZ90672A_00012395</name>
</gene>
<reference evidence="2" key="1">
    <citation type="submission" date="2021-10" db="EMBL/GenBank/DDBJ databases">
        <authorList>
            <person name="Piombo E."/>
        </authorList>
    </citation>
    <scope>NUCLEOTIDE SEQUENCE</scope>
</reference>
<comment type="caution">
    <text evidence="2">The sequence shown here is derived from an EMBL/GenBank/DDBJ whole genome shotgun (WGS) entry which is preliminary data.</text>
</comment>
<keyword evidence="3" id="KW-1185">Reference proteome</keyword>
<accession>A0A9N9VAZ0</accession>
<dbReference type="Proteomes" id="UP000696573">
    <property type="component" value="Unassembled WGS sequence"/>
</dbReference>
<name>A0A9N9VAZ0_9HYPO</name>
<evidence type="ECO:0000313" key="2">
    <source>
        <dbReference type="EMBL" id="CAH0019243.1"/>
    </source>
</evidence>